<dbReference type="Proteomes" id="UP000824151">
    <property type="component" value="Unassembled WGS sequence"/>
</dbReference>
<dbReference type="GO" id="GO:0006508">
    <property type="term" value="P:proteolysis"/>
    <property type="evidence" value="ECO:0007669"/>
    <property type="project" value="UniProtKB-KW"/>
</dbReference>
<evidence type="ECO:0000256" key="7">
    <source>
        <dbReference type="ARBA" id="ARBA00022989"/>
    </source>
</evidence>
<evidence type="ECO:0000256" key="9">
    <source>
        <dbReference type="HAMAP-Rule" id="MF_00161"/>
    </source>
</evidence>
<reference evidence="12" key="2">
    <citation type="submission" date="2021-04" db="EMBL/GenBank/DDBJ databases">
        <authorList>
            <person name="Gilroy R."/>
        </authorList>
    </citation>
    <scope>NUCLEOTIDE SEQUENCE</scope>
    <source>
        <strain evidence="12">ChiHejej3B27-3195</strain>
    </source>
</reference>
<feature type="transmembrane region" description="Helical" evidence="9">
    <location>
        <begin position="132"/>
        <end position="156"/>
    </location>
</feature>
<evidence type="ECO:0000256" key="1">
    <source>
        <dbReference type="ARBA" id="ARBA00006139"/>
    </source>
</evidence>
<keyword evidence="2 9" id="KW-1003">Cell membrane</keyword>
<keyword evidence="3 9" id="KW-0645">Protease</keyword>
<evidence type="ECO:0000256" key="11">
    <source>
        <dbReference type="SAM" id="MobiDB-lite"/>
    </source>
</evidence>
<dbReference type="EMBL" id="DXGD01000131">
    <property type="protein sequence ID" value="HIW99208.1"/>
    <property type="molecule type" value="Genomic_DNA"/>
</dbReference>
<dbReference type="PRINTS" id="PR00781">
    <property type="entry name" value="LIPOSIGPTASE"/>
</dbReference>
<comment type="pathway">
    <text evidence="9">Protein modification; lipoprotein biosynthesis (signal peptide cleavage).</text>
</comment>
<name>A0A9D1S070_9MICC</name>
<dbReference type="InterPro" id="IPR001872">
    <property type="entry name" value="Peptidase_A8"/>
</dbReference>
<comment type="catalytic activity">
    <reaction evidence="9">
        <text>Release of signal peptides from bacterial membrane prolipoproteins. Hydrolyzes -Xaa-Yaa-Zaa-|-(S,diacylglyceryl)Cys-, in which Xaa is hydrophobic (preferably Leu), and Yaa (Ala or Ser) and Zaa (Gly or Ala) have small, neutral side chains.</text>
        <dbReference type="EC" id="3.4.23.36"/>
    </reaction>
</comment>
<evidence type="ECO:0000313" key="12">
    <source>
        <dbReference type="EMBL" id="HIW99208.1"/>
    </source>
</evidence>
<comment type="subcellular location">
    <subcellularLocation>
        <location evidence="9">Cell membrane</location>
        <topology evidence="9">Multi-pass membrane protein</topology>
    </subcellularLocation>
</comment>
<keyword evidence="7 9" id="KW-1133">Transmembrane helix</keyword>
<sequence>MLTALGLALVAWAGDQATKLWVENSMALGERTEVLPPVLYWQYHLNPGAAFSMGTEHTWFFTAVMVAVLIFLLWNARKLGGSMAWALGFGGLAGGVAGNLTDRIFRPPSLQDGRFMEFAQGHVVDFISVPRFAIFNVADSFIVCSIIGLCLLMLLGRHIDGSREAKRVKHRPAGPEDALEEGTNPAGTADREPEHPERPESPESRFEAEPVTGATRPSGSGA</sequence>
<organism evidence="12 13">
    <name type="scientific">Candidatus Nesterenkonia stercoripullorum</name>
    <dbReference type="NCBI Taxonomy" id="2838701"/>
    <lineage>
        <taxon>Bacteria</taxon>
        <taxon>Bacillati</taxon>
        <taxon>Actinomycetota</taxon>
        <taxon>Actinomycetes</taxon>
        <taxon>Micrococcales</taxon>
        <taxon>Micrococcaceae</taxon>
        <taxon>Nesterenkonia</taxon>
    </lineage>
</organism>
<evidence type="ECO:0000256" key="3">
    <source>
        <dbReference type="ARBA" id="ARBA00022670"/>
    </source>
</evidence>
<reference evidence="12" key="1">
    <citation type="journal article" date="2021" name="PeerJ">
        <title>Extensive microbial diversity within the chicken gut microbiome revealed by metagenomics and culture.</title>
        <authorList>
            <person name="Gilroy R."/>
            <person name="Ravi A."/>
            <person name="Getino M."/>
            <person name="Pursley I."/>
            <person name="Horton D.L."/>
            <person name="Alikhan N.F."/>
            <person name="Baker D."/>
            <person name="Gharbi K."/>
            <person name="Hall N."/>
            <person name="Watson M."/>
            <person name="Adriaenssens E.M."/>
            <person name="Foster-Nyarko E."/>
            <person name="Jarju S."/>
            <person name="Secka A."/>
            <person name="Antonio M."/>
            <person name="Oren A."/>
            <person name="Chaudhuri R.R."/>
            <person name="La Ragione R."/>
            <person name="Hildebrand F."/>
            <person name="Pallen M.J."/>
        </authorList>
    </citation>
    <scope>NUCLEOTIDE SEQUENCE</scope>
    <source>
        <strain evidence="12">ChiHejej3B27-3195</strain>
    </source>
</reference>
<dbReference type="PANTHER" id="PTHR33695:SF1">
    <property type="entry name" value="LIPOPROTEIN SIGNAL PEPTIDASE"/>
    <property type="match status" value="1"/>
</dbReference>
<dbReference type="Pfam" id="PF01252">
    <property type="entry name" value="Peptidase_A8"/>
    <property type="match status" value="1"/>
</dbReference>
<evidence type="ECO:0000256" key="4">
    <source>
        <dbReference type="ARBA" id="ARBA00022692"/>
    </source>
</evidence>
<dbReference type="EC" id="3.4.23.36" evidence="9"/>
<comment type="similarity">
    <text evidence="1 9 10">Belongs to the peptidase A8 family.</text>
</comment>
<evidence type="ECO:0000256" key="10">
    <source>
        <dbReference type="RuleBase" id="RU004181"/>
    </source>
</evidence>
<feature type="transmembrane region" description="Helical" evidence="9">
    <location>
        <begin position="83"/>
        <end position="101"/>
    </location>
</feature>
<keyword evidence="5 9" id="KW-0064">Aspartyl protease</keyword>
<dbReference type="GO" id="GO:0005886">
    <property type="term" value="C:plasma membrane"/>
    <property type="evidence" value="ECO:0007669"/>
    <property type="project" value="UniProtKB-SubCell"/>
</dbReference>
<dbReference type="HAMAP" id="MF_00161">
    <property type="entry name" value="LspA"/>
    <property type="match status" value="1"/>
</dbReference>
<evidence type="ECO:0000256" key="8">
    <source>
        <dbReference type="ARBA" id="ARBA00023136"/>
    </source>
</evidence>
<keyword evidence="8 9" id="KW-0472">Membrane</keyword>
<evidence type="ECO:0000313" key="13">
    <source>
        <dbReference type="Proteomes" id="UP000824151"/>
    </source>
</evidence>
<comment type="function">
    <text evidence="9">This protein specifically catalyzes the removal of signal peptides from prolipoproteins.</text>
</comment>
<dbReference type="GO" id="GO:0004190">
    <property type="term" value="F:aspartic-type endopeptidase activity"/>
    <property type="evidence" value="ECO:0007669"/>
    <property type="project" value="UniProtKB-UniRule"/>
</dbReference>
<proteinExistence type="inferred from homology"/>
<gene>
    <name evidence="9" type="primary">lspA</name>
    <name evidence="12" type="ORF">H9871_03600</name>
</gene>
<feature type="active site" evidence="9">
    <location>
        <position position="125"/>
    </location>
</feature>
<protein>
    <recommendedName>
        <fullName evidence="9">Lipoprotein signal peptidase</fullName>
        <ecNumber evidence="9">3.4.23.36</ecNumber>
    </recommendedName>
    <alternativeName>
        <fullName evidence="9">Prolipoprotein signal peptidase</fullName>
    </alternativeName>
    <alternativeName>
        <fullName evidence="9">Signal peptidase II</fullName>
        <shortName evidence="9">SPase II</shortName>
    </alternativeName>
</protein>
<feature type="transmembrane region" description="Helical" evidence="9">
    <location>
        <begin position="58"/>
        <end position="76"/>
    </location>
</feature>
<evidence type="ECO:0000256" key="2">
    <source>
        <dbReference type="ARBA" id="ARBA00022475"/>
    </source>
</evidence>
<keyword evidence="4 9" id="KW-0812">Transmembrane</keyword>
<feature type="compositionally biased region" description="Basic and acidic residues" evidence="11">
    <location>
        <begin position="189"/>
        <end position="208"/>
    </location>
</feature>
<comment type="caution">
    <text evidence="9">Lacks conserved residue(s) required for the propagation of feature annotation.</text>
</comment>
<comment type="caution">
    <text evidence="12">The sequence shown here is derived from an EMBL/GenBank/DDBJ whole genome shotgun (WGS) entry which is preliminary data.</text>
</comment>
<keyword evidence="6 9" id="KW-0378">Hydrolase</keyword>
<dbReference type="PANTHER" id="PTHR33695">
    <property type="entry name" value="LIPOPROTEIN SIGNAL PEPTIDASE"/>
    <property type="match status" value="1"/>
</dbReference>
<feature type="active site" evidence="9">
    <location>
        <position position="139"/>
    </location>
</feature>
<feature type="region of interest" description="Disordered" evidence="11">
    <location>
        <begin position="164"/>
        <end position="222"/>
    </location>
</feature>
<accession>A0A9D1S070</accession>
<evidence type="ECO:0000256" key="6">
    <source>
        <dbReference type="ARBA" id="ARBA00022801"/>
    </source>
</evidence>
<evidence type="ECO:0000256" key="5">
    <source>
        <dbReference type="ARBA" id="ARBA00022750"/>
    </source>
</evidence>
<dbReference type="AlphaFoldDB" id="A0A9D1S070"/>